<evidence type="ECO:0008006" key="4">
    <source>
        <dbReference type="Google" id="ProtNLM"/>
    </source>
</evidence>
<dbReference type="OrthoDB" id="6227786at2"/>
<feature type="signal peptide" evidence="1">
    <location>
        <begin position="1"/>
        <end position="23"/>
    </location>
</feature>
<gene>
    <name evidence="2" type="ORF">GAB14E_0481</name>
</gene>
<dbReference type="RefSeq" id="WP_033082529.1">
    <property type="nucleotide sequence ID" value="NZ_JQEC01000033.1"/>
</dbReference>
<evidence type="ECO:0000313" key="3">
    <source>
        <dbReference type="Proteomes" id="UP000029868"/>
    </source>
</evidence>
<organism evidence="2 3">
    <name type="scientific">Colwellia psychrerythraea</name>
    <name type="common">Vibrio psychroerythus</name>
    <dbReference type="NCBI Taxonomy" id="28229"/>
    <lineage>
        <taxon>Bacteria</taxon>
        <taxon>Pseudomonadati</taxon>
        <taxon>Pseudomonadota</taxon>
        <taxon>Gammaproteobacteria</taxon>
        <taxon>Alteromonadales</taxon>
        <taxon>Colwelliaceae</taxon>
        <taxon>Colwellia</taxon>
    </lineage>
</organism>
<comment type="caution">
    <text evidence="2">The sequence shown here is derived from an EMBL/GenBank/DDBJ whole genome shotgun (WGS) entry which is preliminary data.</text>
</comment>
<accession>A0A099KNL3</accession>
<proteinExistence type="predicted"/>
<dbReference type="EMBL" id="JQEC01000033">
    <property type="protein sequence ID" value="KGJ92359.1"/>
    <property type="molecule type" value="Genomic_DNA"/>
</dbReference>
<evidence type="ECO:0000256" key="1">
    <source>
        <dbReference type="SAM" id="SignalP"/>
    </source>
</evidence>
<sequence length="200" mass="22320">MNKFVVNGLLFFVFFVFSSISQATLITNLTQAELDSGDFSNAEDHLVGGLLDINYINYKGYDWAWVSPVNIESFGGNTLYNPDLQKNWIFADKTLLTILKTELTIADFTADNGDIIQAAKFFNSEYEHVDSDNFRPDALSSELTDPNHFLADLLQGFETFYVREALTTGVAPSPIPEPLSILLFAVAFIILQSKLKNKSA</sequence>
<dbReference type="Proteomes" id="UP000029868">
    <property type="component" value="Unassembled WGS sequence"/>
</dbReference>
<dbReference type="AlphaFoldDB" id="A0A099KNL3"/>
<keyword evidence="1" id="KW-0732">Signal</keyword>
<dbReference type="PATRIC" id="fig|28229.3.peg.2501"/>
<reference evidence="2 3" key="1">
    <citation type="submission" date="2014-08" db="EMBL/GenBank/DDBJ databases">
        <title>Genomic and Phenotypic Diversity of Colwellia psychrerythraea strains from Disparate Marine Basins.</title>
        <authorList>
            <person name="Techtmann S.M."/>
            <person name="Stelling S.C."/>
            <person name="Utturkar S.M."/>
            <person name="Alshibli N."/>
            <person name="Harris A."/>
            <person name="Brown S.D."/>
            <person name="Hazen T.C."/>
        </authorList>
    </citation>
    <scope>NUCLEOTIDE SEQUENCE [LARGE SCALE GENOMIC DNA]</scope>
    <source>
        <strain evidence="2 3">GAB14E</strain>
    </source>
</reference>
<protein>
    <recommendedName>
        <fullName evidence="4">PEP motif anchor domain protein</fullName>
    </recommendedName>
</protein>
<evidence type="ECO:0000313" key="2">
    <source>
        <dbReference type="EMBL" id="KGJ92359.1"/>
    </source>
</evidence>
<feature type="chain" id="PRO_5001949219" description="PEP motif anchor domain protein" evidence="1">
    <location>
        <begin position="24"/>
        <end position="200"/>
    </location>
</feature>
<name>A0A099KNL3_COLPS</name>